<dbReference type="AlphaFoldDB" id="A0A2W1K151"/>
<evidence type="ECO:0000313" key="1">
    <source>
        <dbReference type="EMBL" id="PZD80160.1"/>
    </source>
</evidence>
<reference evidence="1 2" key="1">
    <citation type="submission" date="2018-06" db="EMBL/GenBank/DDBJ databases">
        <title>Draft sequence of Acidithiobacillus ferrooxidans CCM 4253.</title>
        <authorList>
            <person name="Moya-Beltran A."/>
            <person name="Castro M."/>
            <person name="Covarrubias P.C."/>
            <person name="Issotta F."/>
            <person name="Janiczek O."/>
            <person name="Mandl M."/>
            <person name="Kucera J."/>
            <person name="Quatrini R."/>
        </authorList>
    </citation>
    <scope>NUCLEOTIDE SEQUENCE [LARGE SCALE GENOMIC DNA]</scope>
    <source>
        <strain evidence="1 2">CCM 4253</strain>
    </source>
</reference>
<dbReference type="Gene3D" id="1.10.10.10">
    <property type="entry name" value="Winged helix-like DNA-binding domain superfamily/Winged helix DNA-binding domain"/>
    <property type="match status" value="1"/>
</dbReference>
<proteinExistence type="predicted"/>
<dbReference type="Pfam" id="PF25212">
    <property type="entry name" value="HVO_A0114"/>
    <property type="match status" value="1"/>
</dbReference>
<sequence>MSTLTIDIRSLRDTLDDAVQAMERLECSQPHISFESPELLWKILTGKRWEILRVMTAAGPLALREIARRVGRDVKSVHLDVHALLDAGLIERQDNGFVFPYDAVHVNFLLKAG</sequence>
<organism evidence="1 2">
    <name type="scientific">Acidithiobacillus ferrooxidans</name>
    <name type="common">Thiobacillus ferrooxidans</name>
    <dbReference type="NCBI Taxonomy" id="920"/>
    <lineage>
        <taxon>Bacteria</taxon>
        <taxon>Pseudomonadati</taxon>
        <taxon>Pseudomonadota</taxon>
        <taxon>Acidithiobacillia</taxon>
        <taxon>Acidithiobacillales</taxon>
        <taxon>Acidithiobacillaceae</taxon>
        <taxon>Acidithiobacillus</taxon>
    </lineage>
</organism>
<dbReference type="EMBL" id="QKQP01000010">
    <property type="protein sequence ID" value="PZD80160.1"/>
    <property type="molecule type" value="Genomic_DNA"/>
</dbReference>
<protein>
    <submittedName>
        <fullName evidence="1">Transcriptional regulator</fullName>
    </submittedName>
</protein>
<comment type="caution">
    <text evidence="1">The sequence shown here is derived from an EMBL/GenBank/DDBJ whole genome shotgun (WGS) entry which is preliminary data.</text>
</comment>
<dbReference type="OrthoDB" id="9809537at2"/>
<dbReference type="InterPro" id="IPR036390">
    <property type="entry name" value="WH_DNA-bd_sf"/>
</dbReference>
<dbReference type="SUPFAM" id="SSF46785">
    <property type="entry name" value="Winged helix' DNA-binding domain"/>
    <property type="match status" value="1"/>
</dbReference>
<name>A0A2W1K151_ACIFR</name>
<evidence type="ECO:0000313" key="2">
    <source>
        <dbReference type="Proteomes" id="UP000248886"/>
    </source>
</evidence>
<dbReference type="Proteomes" id="UP000248886">
    <property type="component" value="Unassembled WGS sequence"/>
</dbReference>
<gene>
    <name evidence="1" type="ORF">DN052_13820</name>
</gene>
<accession>A0A2W1K151</accession>
<dbReference type="RefSeq" id="WP_012536725.1">
    <property type="nucleotide sequence ID" value="NZ_AP025160.1"/>
</dbReference>
<dbReference type="InterPro" id="IPR036388">
    <property type="entry name" value="WH-like_DNA-bd_sf"/>
</dbReference>